<sequence length="201" mass="23655">MSSVINITPQKIKATKENLSPQKKDIDIDTKLSLLMKSLTEFYKQSKYITQIKSIIDQNNVISLRILDWFITNYAKKHRTIITSSLGKSIDVYQNYKLQLKSFSKRQFDPFCRKNKIIFYYTDSEYIETSCGQLCFFRWCFENEILSFVKNNLSMIEQDMKNSLKSKKDNKDDSLKKRQPLSVSASRSISRQSVVYTLKFD</sequence>
<feature type="region of interest" description="Disordered" evidence="1">
    <location>
        <begin position="164"/>
        <end position="184"/>
    </location>
</feature>
<feature type="compositionally biased region" description="Basic and acidic residues" evidence="1">
    <location>
        <begin position="164"/>
        <end position="176"/>
    </location>
</feature>
<dbReference type="Pfam" id="PF23827">
    <property type="entry name" value="DUF7197"/>
    <property type="match status" value="1"/>
</dbReference>
<organism evidence="2">
    <name type="scientific">viral metagenome</name>
    <dbReference type="NCBI Taxonomy" id="1070528"/>
    <lineage>
        <taxon>unclassified sequences</taxon>
        <taxon>metagenomes</taxon>
        <taxon>organismal metagenomes</taxon>
    </lineage>
</organism>
<reference evidence="2" key="1">
    <citation type="journal article" date="2020" name="Nature">
        <title>Giant virus diversity and host interactions through global metagenomics.</title>
        <authorList>
            <person name="Schulz F."/>
            <person name="Roux S."/>
            <person name="Paez-Espino D."/>
            <person name="Jungbluth S."/>
            <person name="Walsh D.A."/>
            <person name="Denef V.J."/>
            <person name="McMahon K.D."/>
            <person name="Konstantinidis K.T."/>
            <person name="Eloe-Fadrosh E.A."/>
            <person name="Kyrpides N.C."/>
            <person name="Woyke T."/>
        </authorList>
    </citation>
    <scope>NUCLEOTIDE SEQUENCE</scope>
    <source>
        <strain evidence="2">GVMAG-M-3300023174-68</strain>
    </source>
</reference>
<dbReference type="InterPro" id="IPR055621">
    <property type="entry name" value="DUF7197"/>
</dbReference>
<name>A0A6C0DXA6_9ZZZZ</name>
<protein>
    <submittedName>
        <fullName evidence="2">Uncharacterized protein</fullName>
    </submittedName>
</protein>
<dbReference type="EMBL" id="MN739680">
    <property type="protein sequence ID" value="QHT20679.1"/>
    <property type="molecule type" value="Genomic_DNA"/>
</dbReference>
<accession>A0A6C0DXA6</accession>
<dbReference type="AlphaFoldDB" id="A0A6C0DXA6"/>
<evidence type="ECO:0000256" key="1">
    <source>
        <dbReference type="SAM" id="MobiDB-lite"/>
    </source>
</evidence>
<proteinExistence type="predicted"/>
<evidence type="ECO:0000313" key="2">
    <source>
        <dbReference type="EMBL" id="QHT20679.1"/>
    </source>
</evidence>